<organism evidence="1 2">
    <name type="scientific">Botryobasidium botryosum (strain FD-172 SS1)</name>
    <dbReference type="NCBI Taxonomy" id="930990"/>
    <lineage>
        <taxon>Eukaryota</taxon>
        <taxon>Fungi</taxon>
        <taxon>Dikarya</taxon>
        <taxon>Basidiomycota</taxon>
        <taxon>Agaricomycotina</taxon>
        <taxon>Agaricomycetes</taxon>
        <taxon>Cantharellales</taxon>
        <taxon>Botryobasidiaceae</taxon>
        <taxon>Botryobasidium</taxon>
    </lineage>
</organism>
<dbReference type="InParanoid" id="A0A067M9P9"/>
<dbReference type="HOGENOM" id="CLU_155990_0_0_1"/>
<reference evidence="2" key="1">
    <citation type="journal article" date="2014" name="Proc. Natl. Acad. Sci. U.S.A.">
        <title>Extensive sampling of basidiomycete genomes demonstrates inadequacy of the white-rot/brown-rot paradigm for wood decay fungi.</title>
        <authorList>
            <person name="Riley R."/>
            <person name="Salamov A.A."/>
            <person name="Brown D.W."/>
            <person name="Nagy L.G."/>
            <person name="Floudas D."/>
            <person name="Held B.W."/>
            <person name="Levasseur A."/>
            <person name="Lombard V."/>
            <person name="Morin E."/>
            <person name="Otillar R."/>
            <person name="Lindquist E.A."/>
            <person name="Sun H."/>
            <person name="LaButti K.M."/>
            <person name="Schmutz J."/>
            <person name="Jabbour D."/>
            <person name="Luo H."/>
            <person name="Baker S.E."/>
            <person name="Pisabarro A.G."/>
            <person name="Walton J.D."/>
            <person name="Blanchette R.A."/>
            <person name="Henrissat B."/>
            <person name="Martin F."/>
            <person name="Cullen D."/>
            <person name="Hibbett D.S."/>
            <person name="Grigoriev I.V."/>
        </authorList>
    </citation>
    <scope>NUCLEOTIDE SEQUENCE [LARGE SCALE GENOMIC DNA]</scope>
    <source>
        <strain evidence="2">FD-172 SS1</strain>
    </source>
</reference>
<dbReference type="AlphaFoldDB" id="A0A067M9P9"/>
<evidence type="ECO:0000313" key="2">
    <source>
        <dbReference type="Proteomes" id="UP000027195"/>
    </source>
</evidence>
<evidence type="ECO:0000313" key="1">
    <source>
        <dbReference type="EMBL" id="KDQ12493.1"/>
    </source>
</evidence>
<feature type="non-terminal residue" evidence="1">
    <location>
        <position position="1"/>
    </location>
</feature>
<protein>
    <submittedName>
        <fullName evidence="1">Uncharacterized protein</fullName>
    </submittedName>
</protein>
<dbReference type="Proteomes" id="UP000027195">
    <property type="component" value="Unassembled WGS sequence"/>
</dbReference>
<accession>A0A067M9P9</accession>
<proteinExistence type="predicted"/>
<keyword evidence="2" id="KW-1185">Reference proteome</keyword>
<gene>
    <name evidence="1" type="ORF">BOTBODRAFT_34458</name>
</gene>
<feature type="non-terminal residue" evidence="1">
    <location>
        <position position="108"/>
    </location>
</feature>
<dbReference type="EMBL" id="KL198050">
    <property type="protein sequence ID" value="KDQ12493.1"/>
    <property type="molecule type" value="Genomic_DNA"/>
</dbReference>
<name>A0A067M9P9_BOTB1</name>
<sequence length="108" mass="11725">AQLRDGVVAVLVAVLPTLNGDLPLPLQVLHLGASAAICCGILCQEKIRTVAADDFQKIFEYYEDSGAGHHVRAAIREAFDDVGPYDTMEQNAKLLQIIFDHKDIGPLP</sequence>